<accession>A0A1M6R2Y4</accession>
<dbReference type="AlphaFoldDB" id="A0A1M6R2Y4"/>
<gene>
    <name evidence="1" type="ORF">SAMN05216463_10152</name>
</gene>
<reference evidence="1 2" key="1">
    <citation type="submission" date="2016-11" db="EMBL/GenBank/DDBJ databases">
        <authorList>
            <person name="Jaros S."/>
            <person name="Januszkiewicz K."/>
            <person name="Wedrychowicz H."/>
        </authorList>
    </citation>
    <scope>NUCLEOTIDE SEQUENCE [LARGE SCALE GENOMIC DNA]</scope>
    <source>
        <strain evidence="1 2">KHT3</strain>
    </source>
</reference>
<proteinExistence type="predicted"/>
<dbReference type="Proteomes" id="UP000184130">
    <property type="component" value="Unassembled WGS sequence"/>
</dbReference>
<name>A0A1M6R2Y4_XYLRU</name>
<protein>
    <submittedName>
        <fullName evidence="1">Uncharacterized protein</fullName>
    </submittedName>
</protein>
<sequence>MAKNIKKTTPSEFRGITLRELITKLESLSNNGKNDTLEVQMCRIQKFRKHDGTIACFDTDDERNITSTGIYHDELFDKDFIGIGFN</sequence>
<organism evidence="1 2">
    <name type="scientific">Xylanibacter ruminicola</name>
    <name type="common">Prevotella ruminicola</name>
    <dbReference type="NCBI Taxonomy" id="839"/>
    <lineage>
        <taxon>Bacteria</taxon>
        <taxon>Pseudomonadati</taxon>
        <taxon>Bacteroidota</taxon>
        <taxon>Bacteroidia</taxon>
        <taxon>Bacteroidales</taxon>
        <taxon>Prevotellaceae</taxon>
        <taxon>Xylanibacter</taxon>
    </lineage>
</organism>
<dbReference type="EMBL" id="FRBD01000001">
    <property type="protein sequence ID" value="SHK26697.1"/>
    <property type="molecule type" value="Genomic_DNA"/>
</dbReference>
<evidence type="ECO:0000313" key="2">
    <source>
        <dbReference type="Proteomes" id="UP000184130"/>
    </source>
</evidence>
<evidence type="ECO:0000313" key="1">
    <source>
        <dbReference type="EMBL" id="SHK26697.1"/>
    </source>
</evidence>